<evidence type="ECO:0000313" key="2">
    <source>
        <dbReference type="Proteomes" id="UP001058074"/>
    </source>
</evidence>
<reference evidence="1" key="1">
    <citation type="journal article" date="2025" name="Int. J. Syst. Evol. Microbiol.">
        <title>Inconstantimicrobium mannanitabidum sp. nov., a novel member of the family Clostridiaceae isolated from anoxic soil under the treatment of reductive soil disinfestation.</title>
        <authorList>
            <person name="Ueki A."/>
            <person name="Tonouchi A."/>
            <person name="Honma S."/>
            <person name="Kaku N."/>
            <person name="Ueki K."/>
        </authorList>
    </citation>
    <scope>NUCLEOTIDE SEQUENCE</scope>
    <source>
        <strain evidence="1">TW13</strain>
    </source>
</reference>
<dbReference type="Proteomes" id="UP001058074">
    <property type="component" value="Unassembled WGS sequence"/>
</dbReference>
<sequence length="110" mass="12660">MNKELLKGTLNIILLLVLSKRTTYGYELASTIDKLSNSTITLKESSLYTALLRLEQQGYIKSSWSETLSYPRRKYYEITPLGSEYLTTNLSDYLNINSLINNLINLEEDQ</sequence>
<comment type="caution">
    <text evidence="1">The sequence shown here is derived from an EMBL/GenBank/DDBJ whole genome shotgun (WGS) entry which is preliminary data.</text>
</comment>
<gene>
    <name evidence="1" type="ORF">rsdtw13_34260</name>
</gene>
<proteinExistence type="predicted"/>
<accession>A0ACB5RGK7</accession>
<dbReference type="EMBL" id="BROD01000001">
    <property type="protein sequence ID" value="GKX68168.1"/>
    <property type="molecule type" value="Genomic_DNA"/>
</dbReference>
<evidence type="ECO:0000313" key="1">
    <source>
        <dbReference type="EMBL" id="GKX68168.1"/>
    </source>
</evidence>
<organism evidence="1 2">
    <name type="scientific">Inconstantimicrobium mannanitabidum</name>
    <dbReference type="NCBI Taxonomy" id="1604901"/>
    <lineage>
        <taxon>Bacteria</taxon>
        <taxon>Bacillati</taxon>
        <taxon>Bacillota</taxon>
        <taxon>Clostridia</taxon>
        <taxon>Eubacteriales</taxon>
        <taxon>Clostridiaceae</taxon>
        <taxon>Inconstantimicrobium</taxon>
    </lineage>
</organism>
<protein>
    <submittedName>
        <fullName evidence="1">PadR family transcriptional regulator</fullName>
    </submittedName>
</protein>
<keyword evidence="2" id="KW-1185">Reference proteome</keyword>
<name>A0ACB5RGK7_9CLOT</name>